<reference evidence="6" key="1">
    <citation type="journal article" date="2013" name="Environ. Microbiol.">
        <title>Microbiota from the distal guts of lean and obese adolescents exhibit partial functional redundancy besides clear differences in community structure.</title>
        <authorList>
            <person name="Ferrer M."/>
            <person name="Ruiz A."/>
            <person name="Lanza F."/>
            <person name="Haange S.B."/>
            <person name="Oberbach A."/>
            <person name="Till H."/>
            <person name="Bargiela R."/>
            <person name="Campoy C."/>
            <person name="Segura M.T."/>
            <person name="Richter M."/>
            <person name="von Bergen M."/>
            <person name="Seifert J."/>
            <person name="Suarez A."/>
        </authorList>
    </citation>
    <scope>NUCLEOTIDE SEQUENCE</scope>
</reference>
<comment type="caution">
    <text evidence="6">The sequence shown here is derived from an EMBL/GenBank/DDBJ whole genome shotgun (WGS) entry which is preliminary data.</text>
</comment>
<name>K1SH83_9ZZZZ</name>
<evidence type="ECO:0000256" key="3">
    <source>
        <dbReference type="ARBA" id="ARBA00023172"/>
    </source>
</evidence>
<accession>K1SH83</accession>
<evidence type="ECO:0000256" key="2">
    <source>
        <dbReference type="ARBA" id="ARBA00023125"/>
    </source>
</evidence>
<evidence type="ECO:0000256" key="1">
    <source>
        <dbReference type="ARBA" id="ARBA00022908"/>
    </source>
</evidence>
<evidence type="ECO:0000259" key="4">
    <source>
        <dbReference type="PROSITE" id="PS51898"/>
    </source>
</evidence>
<dbReference type="GO" id="GO:0003677">
    <property type="term" value="F:DNA binding"/>
    <property type="evidence" value="ECO:0007669"/>
    <property type="project" value="UniProtKB-KW"/>
</dbReference>
<gene>
    <name evidence="6" type="ORF">OBE_16103</name>
</gene>
<keyword evidence="2" id="KW-0238">DNA-binding</keyword>
<dbReference type="Pfam" id="PF14659">
    <property type="entry name" value="Phage_int_SAM_3"/>
    <property type="match status" value="1"/>
</dbReference>
<dbReference type="Gene3D" id="1.10.443.10">
    <property type="entry name" value="Intergrase catalytic core"/>
    <property type="match status" value="1"/>
</dbReference>
<dbReference type="InterPro" id="IPR013762">
    <property type="entry name" value="Integrase-like_cat_sf"/>
</dbReference>
<dbReference type="PROSITE" id="PS51900">
    <property type="entry name" value="CB"/>
    <property type="match status" value="1"/>
</dbReference>
<keyword evidence="1" id="KW-0229">DNA integration</keyword>
<dbReference type="InterPro" id="IPR004107">
    <property type="entry name" value="Integrase_SAM-like_N"/>
</dbReference>
<dbReference type="InterPro" id="IPR002104">
    <property type="entry name" value="Integrase_catalytic"/>
</dbReference>
<dbReference type="InterPro" id="IPR010998">
    <property type="entry name" value="Integrase_recombinase_N"/>
</dbReference>
<dbReference type="PROSITE" id="PS51898">
    <property type="entry name" value="TYR_RECOMBINASE"/>
    <property type="match status" value="1"/>
</dbReference>
<sequence length="218" mass="26629">MGIYKLPKNQWTKDGRKYKYYWNEKDKNGKWKKSFSKAYKTKLDAINAEREFLNSKVEFGGDMDMTFGTLTDQYIESQKNKVRKRTMETYLKRRRYFADFENVKLKDMDGNLYHKFQQDLWNKPIKCSTRNDVQKFLKIILNWGMKMYDINLMKFYKKIEFFKDPNEMKEEKDVYTFEEFQKYITGTTNLNDKTMFEMLYYCGLRRGEARGLQWSDID</sequence>
<feature type="domain" description="Tyr recombinase" evidence="4">
    <location>
        <begin position="170"/>
        <end position="218"/>
    </location>
</feature>
<dbReference type="AlphaFoldDB" id="K1SH83"/>
<dbReference type="InterPro" id="IPR044068">
    <property type="entry name" value="CB"/>
</dbReference>
<dbReference type="GO" id="GO:0006310">
    <property type="term" value="P:DNA recombination"/>
    <property type="evidence" value="ECO:0007669"/>
    <property type="project" value="UniProtKB-KW"/>
</dbReference>
<proteinExistence type="predicted"/>
<evidence type="ECO:0000313" key="6">
    <source>
        <dbReference type="EMBL" id="EKC46721.1"/>
    </source>
</evidence>
<feature type="domain" description="Core-binding (CB)" evidence="5">
    <location>
        <begin position="65"/>
        <end position="145"/>
    </location>
</feature>
<dbReference type="GO" id="GO:0015074">
    <property type="term" value="P:DNA integration"/>
    <property type="evidence" value="ECO:0007669"/>
    <property type="project" value="InterPro"/>
</dbReference>
<dbReference type="Gene3D" id="1.10.150.130">
    <property type="match status" value="1"/>
</dbReference>
<organism evidence="6">
    <name type="scientific">human gut metagenome</name>
    <dbReference type="NCBI Taxonomy" id="408170"/>
    <lineage>
        <taxon>unclassified sequences</taxon>
        <taxon>metagenomes</taxon>
        <taxon>organismal metagenomes</taxon>
    </lineage>
</organism>
<keyword evidence="3" id="KW-0233">DNA recombination</keyword>
<dbReference type="SUPFAM" id="SSF56349">
    <property type="entry name" value="DNA breaking-rejoining enzymes"/>
    <property type="match status" value="1"/>
</dbReference>
<dbReference type="InterPro" id="IPR011010">
    <property type="entry name" value="DNA_brk_join_enz"/>
</dbReference>
<evidence type="ECO:0000259" key="5">
    <source>
        <dbReference type="PROSITE" id="PS51900"/>
    </source>
</evidence>
<protein>
    <submittedName>
        <fullName evidence="6">Phage integrase</fullName>
    </submittedName>
</protein>
<dbReference type="EMBL" id="AJWZ01011031">
    <property type="protein sequence ID" value="EKC46721.1"/>
    <property type="molecule type" value="Genomic_DNA"/>
</dbReference>